<evidence type="ECO:0000313" key="3">
    <source>
        <dbReference type="EMBL" id="MDX4952624.1"/>
    </source>
</evidence>
<dbReference type="Pfam" id="PF13454">
    <property type="entry name" value="NAD_binding_9"/>
    <property type="match status" value="1"/>
</dbReference>
<dbReference type="PANTHER" id="PTHR40254">
    <property type="entry name" value="BLR0577 PROTEIN"/>
    <property type="match status" value="1"/>
</dbReference>
<comment type="caution">
    <text evidence="3">The sequence shown here is derived from an EMBL/GenBank/DDBJ whole genome shotgun (WGS) entry which is preliminary data.</text>
</comment>
<dbReference type="AlphaFoldDB" id="A0AAJ2QW45"/>
<dbReference type="PANTHER" id="PTHR40254:SF1">
    <property type="entry name" value="BLR0577 PROTEIN"/>
    <property type="match status" value="1"/>
</dbReference>
<dbReference type="EMBL" id="JAWWMZ010000001">
    <property type="protein sequence ID" value="MDX4952624.1"/>
    <property type="molecule type" value="Genomic_DNA"/>
</dbReference>
<gene>
    <name evidence="3" type="ORF">SGN30_04195</name>
</gene>
<sequence length="550" mass="59903">MPTQAVPNTPPGSSRPSWPSGARFKRLPRCSERNGTLMQSMRIAVVGGGSVATSFLFHLVRARVQAQSALPRLQVLVFEPSPAVGRGAAYADDAPTNLLNVTAGSMSVAEDDRQHFLRWLHRQAITHFQGEQITHDSFLPRPLFGRYLEDVYRETCATGATLGVDIRHVREAVHDVRADPPAGYRLVTQQAEHIAQRVILAIGNLSSAAFEDLHGHAGYFDSPYPVRALACGIPRDATVCVLGTSLSAIDAVVALAEAGHTGPMYCMSRNGRLPSVRGLKNQPVTLSPRLVATLAEGVAQGRRLTLREAMGLLADELAHQGIAFDELLDLQAAPPPATNYLQEEITLSSSRPRQWQSLGNALNAVVDAIWQQLDDAGRERFDATLRSIWMARRVTFPIENARRLQALLRAGHLQVMPGLQSVAPVPGQHHRFRIQARDRAELQADVVINATSFSADARHSDLPLLRNLLDRGEACPHRFGGLCVDFATGNLMRSDGSINADISVLGTMAAGTYFWTNSMDVNARLARGVAGRLVQELCASETRAERTCPI</sequence>
<name>A0AAJ2QW45_DELAC</name>
<organism evidence="3 4">
    <name type="scientific">Delftia acidovorans</name>
    <name type="common">Pseudomonas acidovorans</name>
    <name type="synonym">Comamonas acidovorans</name>
    <dbReference type="NCBI Taxonomy" id="80866"/>
    <lineage>
        <taxon>Bacteria</taxon>
        <taxon>Pseudomonadati</taxon>
        <taxon>Pseudomonadota</taxon>
        <taxon>Betaproteobacteria</taxon>
        <taxon>Burkholderiales</taxon>
        <taxon>Comamonadaceae</taxon>
        <taxon>Delftia</taxon>
    </lineage>
</organism>
<reference evidence="3" key="1">
    <citation type="submission" date="2023-11" db="EMBL/GenBank/DDBJ databases">
        <title>Identification and selenium tolerance of Delftia acidovorans R3-25.</title>
        <authorList>
            <person name="Zhang S."/>
            <person name="Liu Y."/>
            <person name="Guo Y."/>
        </authorList>
    </citation>
    <scope>NUCLEOTIDE SEQUENCE</scope>
    <source>
        <strain evidence="3">R3-25</strain>
    </source>
</reference>
<dbReference type="InterPro" id="IPR052189">
    <property type="entry name" value="L-asp_N-monooxygenase_NS-form"/>
</dbReference>
<feature type="domain" description="FAD-dependent urate hydroxylase HpyO/Asp monooxygenase CreE-like FAD/NAD(P)-binding" evidence="2">
    <location>
        <begin position="44"/>
        <end position="204"/>
    </location>
</feature>
<evidence type="ECO:0000256" key="1">
    <source>
        <dbReference type="SAM" id="MobiDB-lite"/>
    </source>
</evidence>
<feature type="compositionally biased region" description="Low complexity" evidence="1">
    <location>
        <begin position="11"/>
        <end position="21"/>
    </location>
</feature>
<protein>
    <submittedName>
        <fullName evidence="3">FAD/NAD(P)-binding protein</fullName>
    </submittedName>
</protein>
<dbReference type="RefSeq" id="WP_319071812.1">
    <property type="nucleotide sequence ID" value="NZ_JAWWMZ010000001.1"/>
</dbReference>
<dbReference type="Proteomes" id="UP001287445">
    <property type="component" value="Unassembled WGS sequence"/>
</dbReference>
<dbReference type="InterPro" id="IPR036188">
    <property type="entry name" value="FAD/NAD-bd_sf"/>
</dbReference>
<feature type="region of interest" description="Disordered" evidence="1">
    <location>
        <begin position="1"/>
        <end position="25"/>
    </location>
</feature>
<accession>A0AAJ2QW45</accession>
<evidence type="ECO:0000313" key="4">
    <source>
        <dbReference type="Proteomes" id="UP001287445"/>
    </source>
</evidence>
<evidence type="ECO:0000259" key="2">
    <source>
        <dbReference type="Pfam" id="PF13454"/>
    </source>
</evidence>
<dbReference type="Gene3D" id="3.50.50.60">
    <property type="entry name" value="FAD/NAD(P)-binding domain"/>
    <property type="match status" value="1"/>
</dbReference>
<proteinExistence type="predicted"/>
<dbReference type="InterPro" id="IPR038732">
    <property type="entry name" value="HpyO/CreE_NAD-binding"/>
</dbReference>
<dbReference type="SUPFAM" id="SSF51905">
    <property type="entry name" value="FAD/NAD(P)-binding domain"/>
    <property type="match status" value="2"/>
</dbReference>